<dbReference type="GO" id="GO:0005886">
    <property type="term" value="C:plasma membrane"/>
    <property type="evidence" value="ECO:0007669"/>
    <property type="project" value="UniProtKB-SubCell"/>
</dbReference>
<evidence type="ECO:0000256" key="10">
    <source>
        <dbReference type="ARBA" id="ARBA00022884"/>
    </source>
</evidence>
<evidence type="ECO:0000256" key="9">
    <source>
        <dbReference type="ARBA" id="ARBA00022729"/>
    </source>
</evidence>
<evidence type="ECO:0000256" key="17">
    <source>
        <dbReference type="ARBA" id="ARBA00049674"/>
    </source>
</evidence>
<evidence type="ECO:0000256" key="12">
    <source>
        <dbReference type="ARBA" id="ARBA00023136"/>
    </source>
</evidence>
<evidence type="ECO:0000256" key="20">
    <source>
        <dbReference type="ARBA" id="ARBA00067961"/>
    </source>
</evidence>
<keyword evidence="27" id="KW-1185">Reference proteome</keyword>
<dbReference type="GO" id="GO:0072659">
    <property type="term" value="P:protein localization to plasma membrane"/>
    <property type="evidence" value="ECO:0007669"/>
    <property type="project" value="TreeGrafter"/>
</dbReference>
<comment type="similarity">
    <text evidence="3">Belongs to the RAMP family.</text>
</comment>
<dbReference type="GO" id="GO:0006816">
    <property type="term" value="P:calcium ion transport"/>
    <property type="evidence" value="ECO:0007669"/>
    <property type="project" value="TreeGrafter"/>
</dbReference>
<dbReference type="Gene3D" id="3.30.70.330">
    <property type="match status" value="1"/>
</dbReference>
<comment type="subcellular location">
    <subcellularLocation>
        <location evidence="1">Cell membrane</location>
        <topology evidence="1">Single-pass type I membrane protein</topology>
    </subcellularLocation>
    <subcellularLocation>
        <location evidence="2">Cytoplasm</location>
    </subcellularLocation>
</comment>
<dbReference type="GO" id="GO:0015026">
    <property type="term" value="F:coreceptor activity"/>
    <property type="evidence" value="ECO:0007669"/>
    <property type="project" value="InterPro"/>
</dbReference>
<evidence type="ECO:0000256" key="18">
    <source>
        <dbReference type="ARBA" id="ARBA00054539"/>
    </source>
</evidence>
<keyword evidence="9" id="KW-0732">Signal</keyword>
<comment type="subunit">
    <text evidence="19">Homodimer. Interacts with TEX14.</text>
</comment>
<evidence type="ECO:0000256" key="15">
    <source>
        <dbReference type="ARBA" id="ARBA00041071"/>
    </source>
</evidence>
<keyword evidence="10 22" id="KW-0694">RNA-binding</keyword>
<evidence type="ECO:0000256" key="21">
    <source>
        <dbReference type="ARBA" id="ARBA00075588"/>
    </source>
</evidence>
<dbReference type="GO" id="GO:0006886">
    <property type="term" value="P:intracellular protein transport"/>
    <property type="evidence" value="ECO:0007669"/>
    <property type="project" value="InterPro"/>
</dbReference>
<feature type="transmembrane region" description="Helical" evidence="24">
    <location>
        <begin position="1081"/>
        <end position="1104"/>
    </location>
</feature>
<evidence type="ECO:0000256" key="19">
    <source>
        <dbReference type="ARBA" id="ARBA00065541"/>
    </source>
</evidence>
<evidence type="ECO:0000313" key="27">
    <source>
        <dbReference type="Proteomes" id="UP001214576"/>
    </source>
</evidence>
<comment type="subunit">
    <text evidence="17">Heterodimer of CALCRL and RAMP1; the interaction induces allosteric modulation of CALCRL function and CGRP1/CALCA and CGRP2/CALCB ligand specificity. Heterodimer of CALCR and RAMP1; interaction forms the AMYR1 receptor complex for amylin/IAPP and CGRP1/CALCA ligands.</text>
</comment>
<gene>
    <name evidence="26" type="ORF">MG293_002190</name>
</gene>
<comment type="function">
    <text evidence="16">Accessory protein that interacts with and modulates the function of G-protein coupled receptors including calcitonin gene-related peptide type 1 receptor (CALCRL) and calcitonin receptor (CALCR). Required for the transport of CALCRL to the plasma membrane. Together with CALCRL, form the receptor complex for the calcitonin gene-related peptides CGRP1/CALCA and CGRP2/CALCB. Together with CALCR, form the AMYR1 receptor complex for amylin/IAPP and CGRP1/CALCA.</text>
</comment>
<keyword evidence="5" id="KW-1003">Cell membrane</keyword>
<dbReference type="Pfam" id="PF04901">
    <property type="entry name" value="RAMP"/>
    <property type="match status" value="1"/>
</dbReference>
<keyword evidence="11 24" id="KW-1133">Transmembrane helix</keyword>
<evidence type="ECO:0000256" key="7">
    <source>
        <dbReference type="ARBA" id="ARBA00022553"/>
    </source>
</evidence>
<dbReference type="GO" id="GO:0007186">
    <property type="term" value="P:G protein-coupled receptor signaling pathway"/>
    <property type="evidence" value="ECO:0007669"/>
    <property type="project" value="TreeGrafter"/>
</dbReference>
<dbReference type="Gene3D" id="1.10.150.510">
    <property type="entry name" value="Receptor activity modifying family"/>
    <property type="match status" value="1"/>
</dbReference>
<dbReference type="GO" id="GO:0031623">
    <property type="term" value="P:receptor internalization"/>
    <property type="evidence" value="ECO:0007669"/>
    <property type="project" value="TreeGrafter"/>
</dbReference>
<evidence type="ECO:0000313" key="26">
    <source>
        <dbReference type="EMBL" id="KAI4549860.1"/>
    </source>
</evidence>
<dbReference type="GO" id="GO:0043235">
    <property type="term" value="C:receptor complex"/>
    <property type="evidence" value="ECO:0007669"/>
    <property type="project" value="TreeGrafter"/>
</dbReference>
<comment type="function">
    <text evidence="18">Component of intercellular bridges during meiosis. Intercellular bridges are evolutionarily conserved structures that connect differentiating germ cells. Not required for fertility.</text>
</comment>
<organism evidence="26 27">
    <name type="scientific">Ovis ammon polii</name>
    <dbReference type="NCBI Taxonomy" id="230172"/>
    <lineage>
        <taxon>Eukaryota</taxon>
        <taxon>Metazoa</taxon>
        <taxon>Chordata</taxon>
        <taxon>Craniata</taxon>
        <taxon>Vertebrata</taxon>
        <taxon>Euteleostomi</taxon>
        <taxon>Mammalia</taxon>
        <taxon>Eutheria</taxon>
        <taxon>Laurasiatheria</taxon>
        <taxon>Artiodactyla</taxon>
        <taxon>Ruminantia</taxon>
        <taxon>Pecora</taxon>
        <taxon>Bovidae</taxon>
        <taxon>Caprinae</taxon>
        <taxon>Ovis</taxon>
    </lineage>
</organism>
<evidence type="ECO:0000256" key="1">
    <source>
        <dbReference type="ARBA" id="ARBA00004251"/>
    </source>
</evidence>
<reference evidence="26" key="1">
    <citation type="submission" date="2022-03" db="EMBL/GenBank/DDBJ databases">
        <title>Genomic analyses of argali, domestic sheep and their hybrids provide insights into chromosomal evolution, heterosis and genetic basis of agronomic traits.</title>
        <authorList>
            <person name="Li M."/>
        </authorList>
    </citation>
    <scope>NUCLEOTIDE SEQUENCE</scope>
    <source>
        <strain evidence="26">CAU-MHL-2022a</strain>
        <tissue evidence="26">Skin</tissue>
    </source>
</reference>
<dbReference type="SMART" id="SM00360">
    <property type="entry name" value="RRM"/>
    <property type="match status" value="1"/>
</dbReference>
<dbReference type="PANTHER" id="PTHR14076">
    <property type="entry name" value="RECEPTOR ACTIVITY MODIFYING PROTEIN RAMP"/>
    <property type="match status" value="1"/>
</dbReference>
<evidence type="ECO:0000256" key="11">
    <source>
        <dbReference type="ARBA" id="ARBA00022989"/>
    </source>
</evidence>
<dbReference type="FunFam" id="1.10.150.510:FF:000002">
    <property type="entry name" value="Receptor activity-modifying protein 1"/>
    <property type="match status" value="1"/>
</dbReference>
<dbReference type="GO" id="GO:0005737">
    <property type="term" value="C:cytoplasm"/>
    <property type="evidence" value="ECO:0007669"/>
    <property type="project" value="UniProtKB-SubCell"/>
</dbReference>
<evidence type="ECO:0000256" key="4">
    <source>
        <dbReference type="ARBA" id="ARBA00022448"/>
    </source>
</evidence>
<dbReference type="PANTHER" id="PTHR14076:SF3">
    <property type="entry name" value="RECEPTOR ACTIVITY-MODIFYING PROTEIN 1"/>
    <property type="match status" value="1"/>
</dbReference>
<dbReference type="EMBL" id="JAKZEL010000001">
    <property type="protein sequence ID" value="KAI4549860.1"/>
    <property type="molecule type" value="Genomic_DNA"/>
</dbReference>
<evidence type="ECO:0000256" key="13">
    <source>
        <dbReference type="ARBA" id="ARBA00023157"/>
    </source>
</evidence>
<dbReference type="InterPro" id="IPR038126">
    <property type="entry name" value="RAMP_sf"/>
</dbReference>
<dbReference type="GO" id="GO:0003723">
    <property type="term" value="F:RNA binding"/>
    <property type="evidence" value="ECO:0007669"/>
    <property type="project" value="UniProtKB-UniRule"/>
</dbReference>
<feature type="region of interest" description="Disordered" evidence="23">
    <location>
        <begin position="730"/>
        <end position="750"/>
    </location>
</feature>
<dbReference type="GO" id="GO:0008277">
    <property type="term" value="P:regulation of G protein-coupled receptor signaling pathway"/>
    <property type="evidence" value="ECO:0007669"/>
    <property type="project" value="InterPro"/>
</dbReference>
<evidence type="ECO:0000259" key="25">
    <source>
        <dbReference type="PROSITE" id="PS50102"/>
    </source>
</evidence>
<evidence type="ECO:0000256" key="6">
    <source>
        <dbReference type="ARBA" id="ARBA00022490"/>
    </source>
</evidence>
<protein>
    <recommendedName>
        <fullName evidence="20">RNA-binding protein 44</fullName>
    </recommendedName>
    <alternativeName>
        <fullName evidence="21">RNA-binding motif protein 44</fullName>
    </alternativeName>
    <alternativeName>
        <fullName evidence="15">Receptor activity-modifying protein 1</fullName>
    </alternativeName>
</protein>
<evidence type="ECO:0000256" key="2">
    <source>
        <dbReference type="ARBA" id="ARBA00004496"/>
    </source>
</evidence>
<evidence type="ECO:0000256" key="8">
    <source>
        <dbReference type="ARBA" id="ARBA00022692"/>
    </source>
</evidence>
<evidence type="ECO:0000256" key="16">
    <source>
        <dbReference type="ARBA" id="ARBA00049570"/>
    </source>
</evidence>
<dbReference type="GO" id="GO:0009986">
    <property type="term" value="C:cell surface"/>
    <property type="evidence" value="ECO:0007669"/>
    <property type="project" value="TreeGrafter"/>
</dbReference>
<keyword evidence="4" id="KW-0813">Transport</keyword>
<evidence type="ECO:0000256" key="3">
    <source>
        <dbReference type="ARBA" id="ARBA00007087"/>
    </source>
</evidence>
<keyword evidence="7" id="KW-0597">Phosphoprotein</keyword>
<dbReference type="SUPFAM" id="SSF54928">
    <property type="entry name" value="RNA-binding domain, RBD"/>
    <property type="match status" value="1"/>
</dbReference>
<dbReference type="Pfam" id="PF00076">
    <property type="entry name" value="RRM_1"/>
    <property type="match status" value="1"/>
</dbReference>
<accession>A0AAD4USB4</accession>
<dbReference type="InterPro" id="IPR000504">
    <property type="entry name" value="RRM_dom"/>
</dbReference>
<name>A0AAD4USB4_OVIAM</name>
<evidence type="ECO:0000256" key="24">
    <source>
        <dbReference type="SAM" id="Phobius"/>
    </source>
</evidence>
<dbReference type="Proteomes" id="UP001214576">
    <property type="component" value="Unassembled WGS sequence"/>
</dbReference>
<feature type="region of interest" description="Disordered" evidence="23">
    <location>
        <begin position="1"/>
        <end position="26"/>
    </location>
</feature>
<evidence type="ECO:0000256" key="23">
    <source>
        <dbReference type="SAM" id="MobiDB-lite"/>
    </source>
</evidence>
<dbReference type="InterPro" id="IPR012677">
    <property type="entry name" value="Nucleotide-bd_a/b_plait_sf"/>
</dbReference>
<proteinExistence type="inferred from homology"/>
<keyword evidence="6" id="KW-0963">Cytoplasm</keyword>
<dbReference type="PROSITE" id="PS50102">
    <property type="entry name" value="RRM"/>
    <property type="match status" value="1"/>
</dbReference>
<dbReference type="FunFam" id="3.30.70.330:FF:000720">
    <property type="entry name" value="RBM44 isoform 2"/>
    <property type="match status" value="1"/>
</dbReference>
<keyword evidence="12 24" id="KW-0472">Membrane</keyword>
<feature type="domain" description="RRM" evidence="25">
    <location>
        <begin position="820"/>
        <end position="894"/>
    </location>
</feature>
<dbReference type="InterPro" id="IPR035979">
    <property type="entry name" value="RBD_domain_sf"/>
</dbReference>
<sequence>MGAPHQEAGWSSRPLPDRPRGCTRSATCSEAALATGGSTRGGDNSAVLRPRDGVLRSQSSFRAEWRGWTLISPEKDEPSHHKKENLLSPNGCKEAKLTFPNDYYDSLAFKRRANDKEISSIDKIDLLEPSFTMSSDTNIESAHSQSSEFEDSIDYAFLNETYTIHYSESKLKSESLIHLNSELDSEMQKREEVFFDILEHEGNKTTDLERIYKISYDDYKKAAEDVQKPDIDEDSQQEYHSAEEQECINNHLSFDQAKTLDIPNLEVLRLRNSGCEVKCASNLEDSHVKLESNSSISLDSVDVYGREDSPHVSTFQNSVMLRAFHEPKYGKRKEQETSVMLHTVLDEVVLRSSHLEHKESQSEGFLNPQKALKTKIYTRKMNPQLTESKDSIGNVIVEDKMLQHLDNPGTLPQDKDLETLLQSCKDCQTSSVFDDSVISACGYSHYESLQSTPNPALDVSITLPRSAIRDNQAVEESGSLKVANGNTISKAHFHNMEGPCPKSVTDAASCTVTIDQMVDVSTDFRACFTASKATSARSSVVSTSSNTEITMMNKKRPSEWQSEKQRSVACNTDWSYIQDTEDPQMTMTKGPAGKSLSVDNLKSNGNVLNKDSLELKTFEFTDLKKHSERNLSSNSTKKDLGSALLSVLGDLKVRYMNLKEKINKGIPLEELPPLSIESRLLSAFSTFAFRLMKEESHIFSGADSELDHQSTHDDGSSSLKKTLSQTSLLLDNGHPKQDESPGEGGLQNDDIDVDLSQLKLDDKDCKNYREVSEDWFDAKENLTGADFSGIQENQIEQDKGDPKFTLEIKNVEPLRRDKGYLMHVGGLCPSVSEADLRSYFQKYEISDISIYDSSPNYRYASLAFKKNSDAKMAVKEMNGIEIKGKSVNVRLVKTPGEYTSPLSSKNGNKGVKKNCKQIESTKLLPDTPIQFIPPKTLNLRSFTKIIKRLAELHPEVSRASVWVQGDNCSLICFVQRFSLSEEVTHLCLATACQHTDHGTLLREFCLPQFQAHMEAVGRTLWCDWGKTIRSYKELSNCTRHVVQTLDCFWPNAEVDKFFLAVHQRFFRNCPVSGRALQDPPSSVLCPFIVVPILVTLLVTVLVVWRSKRPEGIV</sequence>
<dbReference type="AlphaFoldDB" id="A0AAD4USB4"/>
<keyword evidence="8 24" id="KW-0812">Transmembrane</keyword>
<evidence type="ECO:0000256" key="22">
    <source>
        <dbReference type="PROSITE-ProRule" id="PRU00176"/>
    </source>
</evidence>
<comment type="caution">
    <text evidence="26">The sequence shown here is derived from an EMBL/GenBank/DDBJ whole genome shotgun (WGS) entry which is preliminary data.</text>
</comment>
<dbReference type="GO" id="GO:0032870">
    <property type="term" value="P:cellular response to hormone stimulus"/>
    <property type="evidence" value="ECO:0007669"/>
    <property type="project" value="TreeGrafter"/>
</dbReference>
<dbReference type="InterPro" id="IPR006985">
    <property type="entry name" value="RAMP"/>
</dbReference>
<keyword evidence="14" id="KW-0675">Receptor</keyword>
<evidence type="ECO:0000256" key="5">
    <source>
        <dbReference type="ARBA" id="ARBA00022475"/>
    </source>
</evidence>
<keyword evidence="13" id="KW-1015">Disulfide bond</keyword>
<evidence type="ECO:0000256" key="14">
    <source>
        <dbReference type="ARBA" id="ARBA00023170"/>
    </source>
</evidence>